<gene>
    <name evidence="11" type="ORF">KUTeg_006617</name>
</gene>
<name>A0ABQ9FAT7_TEGGR</name>
<dbReference type="Pfam" id="PF04547">
    <property type="entry name" value="Anoctamin"/>
    <property type="match status" value="1"/>
</dbReference>
<evidence type="ECO:0000256" key="4">
    <source>
        <dbReference type="ARBA" id="ARBA00022692"/>
    </source>
</evidence>
<dbReference type="EMBL" id="JARBDR010000337">
    <property type="protein sequence ID" value="KAJ8314467.1"/>
    <property type="molecule type" value="Genomic_DNA"/>
</dbReference>
<comment type="similarity">
    <text evidence="2 8">Belongs to the anoctamin family.</text>
</comment>
<keyword evidence="3" id="KW-1003">Cell membrane</keyword>
<keyword evidence="5 8" id="KW-1133">Transmembrane helix</keyword>
<evidence type="ECO:0000256" key="3">
    <source>
        <dbReference type="ARBA" id="ARBA00022475"/>
    </source>
</evidence>
<evidence type="ECO:0000256" key="2">
    <source>
        <dbReference type="ARBA" id="ARBA00009671"/>
    </source>
</evidence>
<feature type="transmembrane region" description="Helical" evidence="8">
    <location>
        <begin position="229"/>
        <end position="247"/>
    </location>
</feature>
<comment type="caution">
    <text evidence="11">The sequence shown here is derived from an EMBL/GenBank/DDBJ whole genome shotgun (WGS) entry which is preliminary data.</text>
</comment>
<feature type="domain" description="Anoctamin dimerisation" evidence="10">
    <location>
        <begin position="5"/>
        <end position="137"/>
    </location>
</feature>
<feature type="domain" description="Anoctamin transmembrane" evidence="9">
    <location>
        <begin position="140"/>
        <end position="455"/>
    </location>
</feature>
<dbReference type="PANTHER" id="PTHR12308:SF83">
    <property type="entry name" value="ANOCTAMIN"/>
    <property type="match status" value="1"/>
</dbReference>
<feature type="transmembrane region" description="Helical" evidence="8">
    <location>
        <begin position="376"/>
        <end position="399"/>
    </location>
</feature>
<organism evidence="11 12">
    <name type="scientific">Tegillarca granosa</name>
    <name type="common">Malaysian cockle</name>
    <name type="synonym">Anadara granosa</name>
    <dbReference type="NCBI Taxonomy" id="220873"/>
    <lineage>
        <taxon>Eukaryota</taxon>
        <taxon>Metazoa</taxon>
        <taxon>Spiralia</taxon>
        <taxon>Lophotrochozoa</taxon>
        <taxon>Mollusca</taxon>
        <taxon>Bivalvia</taxon>
        <taxon>Autobranchia</taxon>
        <taxon>Pteriomorphia</taxon>
        <taxon>Arcoida</taxon>
        <taxon>Arcoidea</taxon>
        <taxon>Arcidae</taxon>
        <taxon>Tegillarca</taxon>
    </lineage>
</organism>
<evidence type="ECO:0000259" key="9">
    <source>
        <dbReference type="Pfam" id="PF04547"/>
    </source>
</evidence>
<evidence type="ECO:0000256" key="5">
    <source>
        <dbReference type="ARBA" id="ARBA00022989"/>
    </source>
</evidence>
<evidence type="ECO:0000256" key="6">
    <source>
        <dbReference type="ARBA" id="ARBA00023136"/>
    </source>
</evidence>
<dbReference type="InterPro" id="IPR032394">
    <property type="entry name" value="Anoct_dimer"/>
</dbReference>
<evidence type="ECO:0000259" key="10">
    <source>
        <dbReference type="Pfam" id="PF16178"/>
    </source>
</evidence>
<protein>
    <recommendedName>
        <fullName evidence="8">Anoctamin</fullName>
    </recommendedName>
</protein>
<feature type="transmembrane region" description="Helical" evidence="8">
    <location>
        <begin position="148"/>
        <end position="175"/>
    </location>
</feature>
<dbReference type="InterPro" id="IPR049452">
    <property type="entry name" value="Anoctamin_TM"/>
</dbReference>
<keyword evidence="4 8" id="KW-0812">Transmembrane</keyword>
<evidence type="ECO:0000313" key="12">
    <source>
        <dbReference type="Proteomes" id="UP001217089"/>
    </source>
</evidence>
<dbReference type="Pfam" id="PF16178">
    <property type="entry name" value="Anoct_dimer"/>
    <property type="match status" value="1"/>
</dbReference>
<keyword evidence="12" id="KW-1185">Reference proteome</keyword>
<evidence type="ECO:0000256" key="8">
    <source>
        <dbReference type="RuleBase" id="RU280814"/>
    </source>
</evidence>
<dbReference type="Proteomes" id="UP001217089">
    <property type="component" value="Unassembled WGS sequence"/>
</dbReference>
<comment type="subcellular location">
    <subcellularLocation>
        <location evidence="1">Cell membrane</location>
        <topology evidence="1">Multi-pass membrane protein</topology>
    </subcellularLocation>
    <subcellularLocation>
        <location evidence="8">Membrane</location>
        <topology evidence="8">Multi-pass membrane protein</topology>
    </subcellularLocation>
</comment>
<sequence>MKAVSTRVWDTMTGFVRKLWAPFELDKETFPPLKHRFMLTFSREKEYLFDIPEEKELFFDNATRSRIVNFILRRKSFSDKHKEAFTFGVNKMIADGHYVAAYPLHEGHWKAGSSPNSRKRLFDNWSHWRNFFKMQPLNYIRQYYGEKIGLYFVWLGFYTQMLIPASIVGLIVFIYGCAIMNDSYPSKEICDPNTNVTMCPLCDFQCPYWNLVEACTHAKASRIFDNGGTVFFAIFMALWGTLFLEFWKRKQATMQFKWDLTDFVSEEQPPRPEYLAKLEDVNTYKIHPITGLREPHLPFWRRRFPVFLLSWSVMFFMAALAIGAVVGVIAYRVSVLAALQIITRTKPDTNSTFIAATNDVIYENAGMLTTVTAACINLLFIIILNMFVNYYSSIVYIAFFKGRIVGRPGNYSTIFGARNEECEAGGCLIELCIQLAIIMTGKQLILNNITEIIIPGGGGGTYKICTRN</sequence>
<evidence type="ECO:0000256" key="1">
    <source>
        <dbReference type="ARBA" id="ARBA00004651"/>
    </source>
</evidence>
<dbReference type="PANTHER" id="PTHR12308">
    <property type="entry name" value="ANOCTAMIN"/>
    <property type="match status" value="1"/>
</dbReference>
<feature type="transmembrane region" description="Helical" evidence="8">
    <location>
        <begin position="306"/>
        <end position="331"/>
    </location>
</feature>
<evidence type="ECO:0000256" key="7">
    <source>
        <dbReference type="ARBA" id="ARBA00023180"/>
    </source>
</evidence>
<reference evidence="11 12" key="1">
    <citation type="submission" date="2022-12" db="EMBL/GenBank/DDBJ databases">
        <title>Chromosome-level genome of Tegillarca granosa.</title>
        <authorList>
            <person name="Kim J."/>
        </authorList>
    </citation>
    <scope>NUCLEOTIDE SEQUENCE [LARGE SCALE GENOMIC DNA]</scope>
    <source>
        <strain evidence="11">Teg-2019</strain>
        <tissue evidence="11">Adductor muscle</tissue>
    </source>
</reference>
<comment type="caution">
    <text evidence="8">Lacks conserved residue(s) required for the propagation of feature annotation.</text>
</comment>
<keyword evidence="7" id="KW-0325">Glycoprotein</keyword>
<evidence type="ECO:0000313" key="11">
    <source>
        <dbReference type="EMBL" id="KAJ8314467.1"/>
    </source>
</evidence>
<dbReference type="InterPro" id="IPR007632">
    <property type="entry name" value="Anoctamin"/>
</dbReference>
<proteinExistence type="inferred from homology"/>
<accession>A0ABQ9FAT7</accession>
<keyword evidence="6 8" id="KW-0472">Membrane</keyword>